<proteinExistence type="predicted"/>
<accession>A0A814EGF7</accession>
<evidence type="ECO:0000313" key="2">
    <source>
        <dbReference type="Proteomes" id="UP000663879"/>
    </source>
</evidence>
<name>A0A814EGF7_9BILA</name>
<dbReference type="Proteomes" id="UP000663879">
    <property type="component" value="Unassembled WGS sequence"/>
</dbReference>
<comment type="caution">
    <text evidence="1">The sequence shown here is derived from an EMBL/GenBank/DDBJ whole genome shotgun (WGS) entry which is preliminary data.</text>
</comment>
<protein>
    <submittedName>
        <fullName evidence="1">Uncharacterized protein</fullName>
    </submittedName>
</protein>
<dbReference type="OrthoDB" id="6374475at2759"/>
<reference evidence="1" key="1">
    <citation type="submission" date="2021-02" db="EMBL/GenBank/DDBJ databases">
        <authorList>
            <person name="Nowell W R."/>
        </authorList>
    </citation>
    <scope>NUCLEOTIDE SEQUENCE</scope>
    <source>
        <strain evidence="1">Ploen Becks lab</strain>
    </source>
</reference>
<sequence>MEKGRINRLIIVNQEDNQIKYVCAYENLFDEIDLHHKQVGHGGIDKTFIELCYGCQQKNVKDGSKKVVVKPIVSDGFMHRGQFDLIDFQSMPDGLYKFIMHYQDHHNKLSHLCPLCSKEAR</sequence>
<evidence type="ECO:0000313" key="1">
    <source>
        <dbReference type="EMBL" id="CAF0967010.1"/>
    </source>
</evidence>
<keyword evidence="2" id="KW-1185">Reference proteome</keyword>
<gene>
    <name evidence="1" type="ORF">OXX778_LOCUS14716</name>
</gene>
<organism evidence="1 2">
    <name type="scientific">Brachionus calyciflorus</name>
    <dbReference type="NCBI Taxonomy" id="104777"/>
    <lineage>
        <taxon>Eukaryota</taxon>
        <taxon>Metazoa</taxon>
        <taxon>Spiralia</taxon>
        <taxon>Gnathifera</taxon>
        <taxon>Rotifera</taxon>
        <taxon>Eurotatoria</taxon>
        <taxon>Monogononta</taxon>
        <taxon>Pseudotrocha</taxon>
        <taxon>Ploima</taxon>
        <taxon>Brachionidae</taxon>
        <taxon>Brachionus</taxon>
    </lineage>
</organism>
<dbReference type="EMBL" id="CAJNOC010003085">
    <property type="protein sequence ID" value="CAF0967010.1"/>
    <property type="molecule type" value="Genomic_DNA"/>
</dbReference>
<dbReference type="AlphaFoldDB" id="A0A814EGF7"/>